<evidence type="ECO:0000259" key="5">
    <source>
        <dbReference type="Pfam" id="PF00891"/>
    </source>
</evidence>
<dbReference type="GO" id="GO:0032259">
    <property type="term" value="P:methylation"/>
    <property type="evidence" value="ECO:0007669"/>
    <property type="project" value="UniProtKB-KW"/>
</dbReference>
<comment type="caution">
    <text evidence="6">The sequence shown here is derived from an EMBL/GenBank/DDBJ whole genome shotgun (WGS) entry which is preliminary data.</text>
</comment>
<accession>A0AAD5RUK5</accession>
<dbReference type="GO" id="GO:0008171">
    <property type="term" value="F:O-methyltransferase activity"/>
    <property type="evidence" value="ECO:0007669"/>
    <property type="project" value="InterPro"/>
</dbReference>
<proteinExistence type="predicted"/>
<reference evidence="6" key="1">
    <citation type="submission" date="2022-07" db="EMBL/GenBank/DDBJ databases">
        <title>Draft genome sequence of Zalerion maritima ATCC 34329, a (micro)plastics degrading marine fungus.</title>
        <authorList>
            <person name="Paco A."/>
            <person name="Goncalves M.F.M."/>
            <person name="Rocha-Santos T.A.P."/>
            <person name="Alves A."/>
        </authorList>
    </citation>
    <scope>NUCLEOTIDE SEQUENCE</scope>
    <source>
        <strain evidence="6">ATCC 34329</strain>
    </source>
</reference>
<evidence type="ECO:0000256" key="3">
    <source>
        <dbReference type="ARBA" id="ARBA00022691"/>
    </source>
</evidence>
<protein>
    <submittedName>
        <fullName evidence="6">O-methyltransferase</fullName>
    </submittedName>
</protein>
<sequence>MAKFKFSSLLHPSSSKPAQSADRTQKSNRQSFSALSSHSILKHQEASSSQASTTNATTPKSTDALETGRSPSRMAELATKIVTETAKVEEYMRDNGMELPGFEVHSPADFPSMPEEVQQSRLEVIHATSELQRLIQGPKQTMRWMIWNFLDSVSLQIIYSYGLALLVPKEGTISLEELASKTTLDRTNLARVLRYAMTSGVFCEPIPGHIGHTSASAALMEDKALADWIGFNSEDIFPSSAHVLKALRAYPEATSLVQTGFNFAFDTVNKEPMFVTFGKDPTRAKRMGGAMASLTGGEGYEVSHLVDGGYDFGDVDARGGTMVDIGGSHGFVCVDLAKKYSNMKFVVQDLPKTVESAPNPVSDDSQVAERIELQAHDFFTEQKVKDADVYFFRWIMHNYSTPYAVKILKNLVPALKPGAKILINDHCVRKPGSETPWDERLIRGMDMVMLTLLNAQERDEEEFKALFSAADDGYVFKGVTRKEGCRMSVVEAVWRPQLVGKGKEAAIEREGKADGDEDMA</sequence>
<keyword evidence="2" id="KW-0808">Transferase</keyword>
<gene>
    <name evidence="6" type="ORF">MKZ38_010015</name>
</gene>
<dbReference type="PROSITE" id="PS51683">
    <property type="entry name" value="SAM_OMT_II"/>
    <property type="match status" value="1"/>
</dbReference>
<dbReference type="SUPFAM" id="SSF53335">
    <property type="entry name" value="S-adenosyl-L-methionine-dependent methyltransferases"/>
    <property type="match status" value="1"/>
</dbReference>
<dbReference type="Proteomes" id="UP001201980">
    <property type="component" value="Unassembled WGS sequence"/>
</dbReference>
<dbReference type="InterPro" id="IPR036388">
    <property type="entry name" value="WH-like_DNA-bd_sf"/>
</dbReference>
<evidence type="ECO:0000256" key="1">
    <source>
        <dbReference type="ARBA" id="ARBA00022603"/>
    </source>
</evidence>
<evidence type="ECO:0000313" key="7">
    <source>
        <dbReference type="Proteomes" id="UP001201980"/>
    </source>
</evidence>
<dbReference type="PANTHER" id="PTHR43712:SF16">
    <property type="entry name" value="O-METHYLTRANSFERASE ELCB"/>
    <property type="match status" value="1"/>
</dbReference>
<evidence type="ECO:0000256" key="4">
    <source>
        <dbReference type="SAM" id="MobiDB-lite"/>
    </source>
</evidence>
<dbReference type="Pfam" id="PF00891">
    <property type="entry name" value="Methyltransf_2"/>
    <property type="match status" value="1"/>
</dbReference>
<organism evidence="6 7">
    <name type="scientific">Zalerion maritima</name>
    <dbReference type="NCBI Taxonomy" id="339359"/>
    <lineage>
        <taxon>Eukaryota</taxon>
        <taxon>Fungi</taxon>
        <taxon>Dikarya</taxon>
        <taxon>Ascomycota</taxon>
        <taxon>Pezizomycotina</taxon>
        <taxon>Sordariomycetes</taxon>
        <taxon>Lulworthiomycetidae</taxon>
        <taxon>Lulworthiales</taxon>
        <taxon>Lulworthiaceae</taxon>
        <taxon>Zalerion</taxon>
    </lineage>
</organism>
<dbReference type="PANTHER" id="PTHR43712">
    <property type="entry name" value="PUTATIVE (AFU_ORTHOLOGUE AFUA_4G14580)-RELATED"/>
    <property type="match status" value="1"/>
</dbReference>
<keyword evidence="1" id="KW-0489">Methyltransferase</keyword>
<dbReference type="SUPFAM" id="SSF46785">
    <property type="entry name" value="Winged helix' DNA-binding domain"/>
    <property type="match status" value="1"/>
</dbReference>
<evidence type="ECO:0000313" key="6">
    <source>
        <dbReference type="EMBL" id="KAJ2903350.1"/>
    </source>
</evidence>
<keyword evidence="7" id="KW-1185">Reference proteome</keyword>
<feature type="compositionally biased region" description="Low complexity" evidence="4">
    <location>
        <begin position="46"/>
        <end position="58"/>
    </location>
</feature>
<keyword evidence="3" id="KW-0949">S-adenosyl-L-methionine</keyword>
<dbReference type="InterPro" id="IPR016461">
    <property type="entry name" value="COMT-like"/>
</dbReference>
<evidence type="ECO:0000256" key="2">
    <source>
        <dbReference type="ARBA" id="ARBA00022679"/>
    </source>
</evidence>
<feature type="domain" description="O-methyltransferase C-terminal" evidence="5">
    <location>
        <begin position="321"/>
        <end position="470"/>
    </location>
</feature>
<dbReference type="InterPro" id="IPR001077">
    <property type="entry name" value="COMT_C"/>
</dbReference>
<dbReference type="Gene3D" id="1.10.10.10">
    <property type="entry name" value="Winged helix-like DNA-binding domain superfamily/Winged helix DNA-binding domain"/>
    <property type="match status" value="1"/>
</dbReference>
<feature type="region of interest" description="Disordered" evidence="4">
    <location>
        <begin position="1"/>
        <end position="76"/>
    </location>
</feature>
<name>A0AAD5RUK5_9PEZI</name>
<dbReference type="EMBL" id="JAKWBI020000083">
    <property type="protein sequence ID" value="KAJ2903350.1"/>
    <property type="molecule type" value="Genomic_DNA"/>
</dbReference>
<dbReference type="AlphaFoldDB" id="A0AAD5RUK5"/>
<dbReference type="InterPro" id="IPR029063">
    <property type="entry name" value="SAM-dependent_MTases_sf"/>
</dbReference>
<dbReference type="InterPro" id="IPR036390">
    <property type="entry name" value="WH_DNA-bd_sf"/>
</dbReference>
<feature type="compositionally biased region" description="Polar residues" evidence="4">
    <location>
        <begin position="10"/>
        <end position="39"/>
    </location>
</feature>
<dbReference type="Gene3D" id="3.40.50.150">
    <property type="entry name" value="Vaccinia Virus protein VP39"/>
    <property type="match status" value="1"/>
</dbReference>